<gene>
    <name evidence="2" type="ORF">GCM10023226_15110</name>
</gene>
<protein>
    <submittedName>
        <fullName evidence="2">ATP-binding protein</fullName>
    </submittedName>
</protein>
<dbReference type="Proteomes" id="UP001500621">
    <property type="component" value="Unassembled WGS sequence"/>
</dbReference>
<evidence type="ECO:0000259" key="1">
    <source>
        <dbReference type="SMART" id="SM00382"/>
    </source>
</evidence>
<dbReference type="InterPro" id="IPR027417">
    <property type="entry name" value="P-loop_NTPase"/>
</dbReference>
<keyword evidence="3" id="KW-1185">Reference proteome</keyword>
<dbReference type="InterPro" id="IPR003593">
    <property type="entry name" value="AAA+_ATPase"/>
</dbReference>
<comment type="caution">
    <text evidence="2">The sequence shown here is derived from an EMBL/GenBank/DDBJ whole genome shotgun (WGS) entry which is preliminary data.</text>
</comment>
<dbReference type="GO" id="GO:0005524">
    <property type="term" value="F:ATP binding"/>
    <property type="evidence" value="ECO:0007669"/>
    <property type="project" value="UniProtKB-KW"/>
</dbReference>
<reference evidence="3" key="1">
    <citation type="journal article" date="2019" name="Int. J. Syst. Evol. Microbiol.">
        <title>The Global Catalogue of Microorganisms (GCM) 10K type strain sequencing project: providing services to taxonomists for standard genome sequencing and annotation.</title>
        <authorList>
            <consortium name="The Broad Institute Genomics Platform"/>
            <consortium name="The Broad Institute Genome Sequencing Center for Infectious Disease"/>
            <person name="Wu L."/>
            <person name="Ma J."/>
        </authorList>
    </citation>
    <scope>NUCLEOTIDE SEQUENCE [LARGE SCALE GENOMIC DNA]</scope>
    <source>
        <strain evidence="3">JCM 18127</strain>
    </source>
</reference>
<name>A0ABP8W2L0_9ACTN</name>
<proteinExistence type="predicted"/>
<dbReference type="SMART" id="SM00382">
    <property type="entry name" value="AAA"/>
    <property type="match status" value="1"/>
</dbReference>
<feature type="domain" description="AAA+ ATPase" evidence="1">
    <location>
        <begin position="40"/>
        <end position="252"/>
    </location>
</feature>
<dbReference type="EMBL" id="BAABIM010000001">
    <property type="protein sequence ID" value="GAA4678760.1"/>
    <property type="molecule type" value="Genomic_DNA"/>
</dbReference>
<keyword evidence="2" id="KW-0547">Nucleotide-binding</keyword>
<evidence type="ECO:0000313" key="3">
    <source>
        <dbReference type="Proteomes" id="UP001500621"/>
    </source>
</evidence>
<accession>A0ABP8W2L0</accession>
<evidence type="ECO:0000313" key="2">
    <source>
        <dbReference type="EMBL" id="GAA4678760.1"/>
    </source>
</evidence>
<keyword evidence="2" id="KW-0067">ATP-binding</keyword>
<organism evidence="2 3">
    <name type="scientific">Nocardioides nanhaiensis</name>
    <dbReference type="NCBI Taxonomy" id="1476871"/>
    <lineage>
        <taxon>Bacteria</taxon>
        <taxon>Bacillati</taxon>
        <taxon>Actinomycetota</taxon>
        <taxon>Actinomycetes</taxon>
        <taxon>Propionibacteriales</taxon>
        <taxon>Nocardioidaceae</taxon>
        <taxon>Nocardioides</taxon>
    </lineage>
</organism>
<dbReference type="SUPFAM" id="SSF52540">
    <property type="entry name" value="P-loop containing nucleoside triphosphate hydrolases"/>
    <property type="match status" value="1"/>
</dbReference>
<dbReference type="InterPro" id="IPR041664">
    <property type="entry name" value="AAA_16"/>
</dbReference>
<sequence length="421" mass="44046">MVTVDPYTPGQVPRVLAGRAAELGRIRDQVSRVVAFGELGGAPLVFHAPRGLGKTSLLRTAQREAEEVGCLTAWVACSRERAFLPELLHAVRRSLERAGLPAGGDREAGRWRTRLEKVSLELGLPGLSVGGELRTGVDPVPDASPPAEAAPIGALEDLLHDAATLARGRGREGSRGGTRGGVSPGAGLVLFLDELHAASAVDLSILLNAAQNLGGAREANPLAVVTAGLPVTPEAIVRAATFGERSVFVPLDVLSDDDARALLTVPAQAQQVTWSPEALDLVAAECHGHPYLLQLLGSATWQVARPASGGVLEAGHVVAAVPSARDQLDAMFRARWAGATPGEQAFVRAMAQVAQSQGADNVTRAAIAAQLGQPSSSISVPRERLIEKGVIEPVGHGLVRFTMPGFARWVTELSGEHLTQE</sequence>
<dbReference type="Pfam" id="PF13191">
    <property type="entry name" value="AAA_16"/>
    <property type="match status" value="1"/>
</dbReference>
<dbReference type="RefSeq" id="WP_345264238.1">
    <property type="nucleotide sequence ID" value="NZ_BAABIM010000001.1"/>
</dbReference>
<dbReference type="Gene3D" id="3.40.50.300">
    <property type="entry name" value="P-loop containing nucleotide triphosphate hydrolases"/>
    <property type="match status" value="1"/>
</dbReference>